<evidence type="ECO:0000256" key="5">
    <source>
        <dbReference type="ARBA" id="ARBA00023054"/>
    </source>
</evidence>
<dbReference type="PANTHER" id="PTHR16196:SF0">
    <property type="entry name" value="PRE-MRNA-SPLICING FACTOR CWC25 HOMOLOG"/>
    <property type="match status" value="1"/>
</dbReference>
<evidence type="ECO:0000256" key="4">
    <source>
        <dbReference type="ARBA" id="ARBA00022728"/>
    </source>
</evidence>
<comment type="similarity">
    <text evidence="2">Belongs to the CWC25 family.</text>
</comment>
<dbReference type="InterPro" id="IPR019339">
    <property type="entry name" value="CIR_N_dom"/>
</dbReference>
<dbReference type="InterPro" id="IPR022209">
    <property type="entry name" value="CWC25"/>
</dbReference>
<keyword evidence="5" id="KW-0175">Coiled coil</keyword>
<dbReference type="EMBL" id="QOKY01000197">
    <property type="protein sequence ID" value="RMZ53453.1"/>
    <property type="molecule type" value="Genomic_DNA"/>
</dbReference>
<evidence type="ECO:0000256" key="8">
    <source>
        <dbReference type="SAM" id="MobiDB-lite"/>
    </source>
</evidence>
<feature type="region of interest" description="Disordered" evidence="8">
    <location>
        <begin position="81"/>
        <end position="123"/>
    </location>
</feature>
<feature type="region of interest" description="Disordered" evidence="8">
    <location>
        <begin position="164"/>
        <end position="203"/>
    </location>
</feature>
<evidence type="ECO:0000313" key="11">
    <source>
        <dbReference type="Proteomes" id="UP000279271"/>
    </source>
</evidence>
<organism evidence="10 11">
    <name type="scientific">Auxenochlorella protothecoides</name>
    <name type="common">Green microalga</name>
    <name type="synonym">Chlorella protothecoides</name>
    <dbReference type="NCBI Taxonomy" id="3075"/>
    <lineage>
        <taxon>Eukaryota</taxon>
        <taxon>Viridiplantae</taxon>
        <taxon>Chlorophyta</taxon>
        <taxon>core chlorophytes</taxon>
        <taxon>Trebouxiophyceae</taxon>
        <taxon>Chlorellales</taxon>
        <taxon>Chlorellaceae</taxon>
        <taxon>Auxenochlorella</taxon>
    </lineage>
</organism>
<name>A0A3M7KSF2_AUXPR</name>
<feature type="region of interest" description="Disordered" evidence="8">
    <location>
        <begin position="220"/>
        <end position="259"/>
    </location>
</feature>
<accession>A0A3M7KSF2</accession>
<evidence type="ECO:0000259" key="9">
    <source>
        <dbReference type="SMART" id="SM01083"/>
    </source>
</evidence>
<keyword evidence="6" id="KW-0508">mRNA splicing</keyword>
<evidence type="ECO:0000256" key="6">
    <source>
        <dbReference type="ARBA" id="ARBA00023187"/>
    </source>
</evidence>
<dbReference type="SMART" id="SM01083">
    <property type="entry name" value="Cir_N"/>
    <property type="match status" value="1"/>
</dbReference>
<dbReference type="InterPro" id="IPR051376">
    <property type="entry name" value="CWC25_splicing_factor"/>
</dbReference>
<reference evidence="11" key="1">
    <citation type="journal article" date="2018" name="Algal Res.">
        <title>Characterization of plant carbon substrate utilization by Auxenochlorella protothecoides.</title>
        <authorList>
            <person name="Vogler B.W."/>
            <person name="Starkenburg S.R."/>
            <person name="Sudasinghe N."/>
            <person name="Schambach J.Y."/>
            <person name="Rollin J.A."/>
            <person name="Pattathil S."/>
            <person name="Barry A.N."/>
        </authorList>
    </citation>
    <scope>NUCLEOTIDE SEQUENCE [LARGE SCALE GENOMIC DNA]</scope>
    <source>
        <strain evidence="11">UTEX 25</strain>
    </source>
</reference>
<keyword evidence="7" id="KW-0539">Nucleus</keyword>
<comment type="caution">
    <text evidence="10">The sequence shown here is derived from an EMBL/GenBank/DDBJ whole genome shotgun (WGS) entry which is preliminary data.</text>
</comment>
<protein>
    <recommendedName>
        <fullName evidence="9">CBF1-interacting co-repressor CIR N-terminal domain-containing protein</fullName>
    </recommendedName>
</protein>
<feature type="domain" description="CBF1-interacting co-repressor CIR N-terminal" evidence="9">
    <location>
        <begin position="11"/>
        <end position="47"/>
    </location>
</feature>
<evidence type="ECO:0000313" key="10">
    <source>
        <dbReference type="EMBL" id="RMZ53453.1"/>
    </source>
</evidence>
<dbReference type="Pfam" id="PF12542">
    <property type="entry name" value="CWC25"/>
    <property type="match status" value="1"/>
</dbReference>
<dbReference type="GO" id="GO:0005684">
    <property type="term" value="C:U2-type spliceosomal complex"/>
    <property type="evidence" value="ECO:0007669"/>
    <property type="project" value="TreeGrafter"/>
</dbReference>
<dbReference type="Proteomes" id="UP000279271">
    <property type="component" value="Unassembled WGS sequence"/>
</dbReference>
<evidence type="ECO:0000256" key="1">
    <source>
        <dbReference type="ARBA" id="ARBA00004123"/>
    </source>
</evidence>
<keyword evidence="3" id="KW-0507">mRNA processing</keyword>
<dbReference type="GO" id="GO:0000398">
    <property type="term" value="P:mRNA splicing, via spliceosome"/>
    <property type="evidence" value="ECO:0007669"/>
    <property type="project" value="TreeGrafter"/>
</dbReference>
<feature type="compositionally biased region" description="Basic and acidic residues" evidence="8">
    <location>
        <begin position="221"/>
        <end position="245"/>
    </location>
</feature>
<evidence type="ECO:0000256" key="7">
    <source>
        <dbReference type="ARBA" id="ARBA00023242"/>
    </source>
</evidence>
<gene>
    <name evidence="10" type="ORF">APUTEX25_003275</name>
</gene>
<evidence type="ECO:0000256" key="2">
    <source>
        <dbReference type="ARBA" id="ARBA00006695"/>
    </source>
</evidence>
<proteinExistence type="inferred from homology"/>
<feature type="non-terminal residue" evidence="10">
    <location>
        <position position="1"/>
    </location>
</feature>
<comment type="subcellular location">
    <subcellularLocation>
        <location evidence="1">Nucleus</location>
    </subcellularLocation>
</comment>
<evidence type="ECO:0000256" key="3">
    <source>
        <dbReference type="ARBA" id="ARBA00022664"/>
    </source>
</evidence>
<sequence>GGPMAFLNKKTWHPGRVQNMEEVWKREQVASKEEQKVRDLQKQIAEERAREELHSMAQAAGVKVRNDRLDWMYQGGVMAKKEADSRVATQGVGSSDDPGAQASSQGEPAQDAAPVSLPAFYSNDTPASANEMWQRLHADPLFAIKHQEQSARRSILANPVQMQAIKAQRSPSPAGRRPASTQIGGHGGGGSQAHRDAASAQAQGTRYGLNYLRQEVEDEERSARAEATQRHLAEAARRREEEERAAAATRGQRATYRPGRLSAEEQAARLSAMAHAAEAHEDERVVRVRSQTVREAAEEREAGLRAAGTTASFLESAQKGVYGAEGGLGASGNGSLAEAVNRRKHFNQRGSAAGGAAFRR</sequence>
<dbReference type="PANTHER" id="PTHR16196">
    <property type="entry name" value="CELL CYCLE CONTROL PROTEIN CWF25"/>
    <property type="match status" value="1"/>
</dbReference>
<dbReference type="Pfam" id="PF10197">
    <property type="entry name" value="Cir_N"/>
    <property type="match status" value="1"/>
</dbReference>
<dbReference type="AlphaFoldDB" id="A0A3M7KSF2"/>
<keyword evidence="4" id="KW-0747">Spliceosome</keyword>